<dbReference type="InterPro" id="IPR001173">
    <property type="entry name" value="Glyco_trans_2-like"/>
</dbReference>
<evidence type="ECO:0000256" key="1">
    <source>
        <dbReference type="ARBA" id="ARBA00006739"/>
    </source>
</evidence>
<dbReference type="AlphaFoldDB" id="A0A979GYD8"/>
<reference evidence="6" key="1">
    <citation type="submission" date="2009-08" db="EMBL/GenBank/DDBJ databases">
        <title>The complete genome of Chitinophaga pinensis DSM 2588.</title>
        <authorList>
            <consortium name="US DOE Joint Genome Institute (JGI-PGF)"/>
            <person name="Lucas S."/>
            <person name="Copeland A."/>
            <person name="Lapidus A."/>
            <person name="Glavina del Rio T."/>
            <person name="Dalin E."/>
            <person name="Tice H."/>
            <person name="Bruce D."/>
            <person name="Goodwin L."/>
            <person name="Pitluck S."/>
            <person name="Kyrpides N."/>
            <person name="Mavromatis K."/>
            <person name="Ivanova N."/>
            <person name="Mikhailova N."/>
            <person name="Sims D."/>
            <person name="Meinche L."/>
            <person name="Brettin T."/>
            <person name="Detter J.C."/>
            <person name="Han C."/>
            <person name="Larimer F."/>
            <person name="Land M."/>
            <person name="Hauser L."/>
            <person name="Markowitz V."/>
            <person name="Cheng J.-F."/>
            <person name="Hugenholtz P."/>
            <person name="Woyke T."/>
            <person name="Wu D."/>
            <person name="Spring S."/>
            <person name="Klenk H.-P."/>
            <person name="Eisen J.A."/>
        </authorList>
    </citation>
    <scope>NUCLEOTIDE SEQUENCE [LARGE SCALE GENOMIC DNA]</scope>
    <source>
        <strain evidence="6">ATCC 43595 / DSM 2588 / LMG 13176 / NBRC 15968 / NCIMB 11800 / UQM 2034</strain>
    </source>
</reference>
<dbReference type="PANTHER" id="PTHR43179:SF12">
    <property type="entry name" value="GALACTOFURANOSYLTRANSFERASE GLFT2"/>
    <property type="match status" value="1"/>
</dbReference>
<organism evidence="5 6">
    <name type="scientific">Chitinophaga pinensis (strain ATCC 43595 / DSM 2588 / LMG 13176 / NBRC 15968 / NCIMB 11800 / UQM 2034)</name>
    <dbReference type="NCBI Taxonomy" id="485918"/>
    <lineage>
        <taxon>Bacteria</taxon>
        <taxon>Pseudomonadati</taxon>
        <taxon>Bacteroidota</taxon>
        <taxon>Chitinophagia</taxon>
        <taxon>Chitinophagales</taxon>
        <taxon>Chitinophagaceae</taxon>
        <taxon>Chitinophaga</taxon>
    </lineage>
</organism>
<dbReference type="SUPFAM" id="SSF53448">
    <property type="entry name" value="Nucleotide-diphospho-sugar transferases"/>
    <property type="match status" value="1"/>
</dbReference>
<name>A0A979GYD8_CHIPD</name>
<dbReference type="Pfam" id="PF00535">
    <property type="entry name" value="Glycos_transf_2"/>
    <property type="match status" value="1"/>
</dbReference>
<sequence length="303" mass="35264">MTTTTISIVIPTLNRRNFLEKCLRCIAEQDTVRLTKVIVVYNYSTDVPMAHFSQTFSNKLNFLKVDGKSSIYKRNYGASHITDDYIAFLDDDSYIDSSWIDCLLNEFDNNSTTLAQVGKIIWCGKLNSLRSQSLFSSVLPLMRQKTYDHRHKIFTSDEYSKEINNFFHLGNLGNVKHLSTHLSAGNCAMSRELFENLGGFDINYIIQYDKELAFRMLKRGHAIIYNPNMIISHDHDNSFKRLAILSVKTPKYQILLQKRYPDLTKFSLTNTETIKLTWYEHLIKGLINFINKGTLRFYEKNNY</sequence>
<evidence type="ECO:0000256" key="3">
    <source>
        <dbReference type="ARBA" id="ARBA00022679"/>
    </source>
</evidence>
<gene>
    <name evidence="5" type="ordered locus">Cpin_5657</name>
</gene>
<dbReference type="PANTHER" id="PTHR43179">
    <property type="entry name" value="RHAMNOSYLTRANSFERASE WBBL"/>
    <property type="match status" value="1"/>
</dbReference>
<accession>A0A979GYD8</accession>
<evidence type="ECO:0000313" key="6">
    <source>
        <dbReference type="Proteomes" id="UP000002215"/>
    </source>
</evidence>
<protein>
    <submittedName>
        <fullName evidence="5">Glycosyl transferase family 2</fullName>
    </submittedName>
</protein>
<comment type="similarity">
    <text evidence="1">Belongs to the glycosyltransferase 2 family.</text>
</comment>
<dbReference type="CDD" id="cd00761">
    <property type="entry name" value="Glyco_tranf_GTA_type"/>
    <property type="match status" value="1"/>
</dbReference>
<evidence type="ECO:0000313" key="5">
    <source>
        <dbReference type="EMBL" id="ACU63081.1"/>
    </source>
</evidence>
<evidence type="ECO:0000259" key="4">
    <source>
        <dbReference type="Pfam" id="PF00535"/>
    </source>
</evidence>
<dbReference type="KEGG" id="cpi:Cpin_5657"/>
<dbReference type="GO" id="GO:0016757">
    <property type="term" value="F:glycosyltransferase activity"/>
    <property type="evidence" value="ECO:0007669"/>
    <property type="project" value="UniProtKB-KW"/>
</dbReference>
<reference evidence="5 6" key="2">
    <citation type="journal article" date="2010" name="Stand. Genomic Sci.">
        <title>Complete genome sequence of Chitinophaga pinensis type strain (UQM 2034).</title>
        <authorList>
            <person name="Glavina Del Rio T."/>
            <person name="Abt B."/>
            <person name="Spring S."/>
            <person name="Lapidus A."/>
            <person name="Nolan M."/>
            <person name="Tice H."/>
            <person name="Copeland A."/>
            <person name="Cheng J.F."/>
            <person name="Chen F."/>
            <person name="Bruce D."/>
            <person name="Goodwin L."/>
            <person name="Pitluck S."/>
            <person name="Ivanova N."/>
            <person name="Mavromatis K."/>
            <person name="Mikhailova N."/>
            <person name="Pati A."/>
            <person name="Chen A."/>
            <person name="Palaniappan K."/>
            <person name="Land M."/>
            <person name="Hauser L."/>
            <person name="Chang Y.J."/>
            <person name="Jeffries C.D."/>
            <person name="Chain P."/>
            <person name="Saunders E."/>
            <person name="Detter J.C."/>
            <person name="Brettin T."/>
            <person name="Rohde M."/>
            <person name="Goker M."/>
            <person name="Bristow J."/>
            <person name="Eisen J.A."/>
            <person name="Markowitz V."/>
            <person name="Hugenholtz P."/>
            <person name="Kyrpides N.C."/>
            <person name="Klenk H.P."/>
            <person name="Lucas S."/>
        </authorList>
    </citation>
    <scope>NUCLEOTIDE SEQUENCE [LARGE SCALE GENOMIC DNA]</scope>
    <source>
        <strain evidence="6">ATCC 43595 / DSM 2588 / LMG 13176 / NBRC 15968 / NCIMB 11800 / UQM 2034</strain>
    </source>
</reference>
<keyword evidence="2" id="KW-0328">Glycosyltransferase</keyword>
<dbReference type="EMBL" id="CP001699">
    <property type="protein sequence ID" value="ACU63081.1"/>
    <property type="molecule type" value="Genomic_DNA"/>
</dbReference>
<feature type="domain" description="Glycosyltransferase 2-like" evidence="4">
    <location>
        <begin position="7"/>
        <end position="197"/>
    </location>
</feature>
<proteinExistence type="inferred from homology"/>
<evidence type="ECO:0000256" key="2">
    <source>
        <dbReference type="ARBA" id="ARBA00022676"/>
    </source>
</evidence>
<dbReference type="RefSeq" id="WP_012793248.1">
    <property type="nucleotide sequence ID" value="NC_013132.1"/>
</dbReference>
<dbReference type="Proteomes" id="UP000002215">
    <property type="component" value="Chromosome"/>
</dbReference>
<dbReference type="InterPro" id="IPR029044">
    <property type="entry name" value="Nucleotide-diphossugar_trans"/>
</dbReference>
<keyword evidence="3 5" id="KW-0808">Transferase</keyword>
<dbReference type="Gene3D" id="3.90.550.10">
    <property type="entry name" value="Spore Coat Polysaccharide Biosynthesis Protein SpsA, Chain A"/>
    <property type="match status" value="1"/>
</dbReference>